<sequence length="43" mass="4778">MARQAGRQVGRPATRQPAALADNRRARRRPPGGAPPYPGEWRQ</sequence>
<dbReference type="AlphaFoldDB" id="A0A5B7J7U6"/>
<name>A0A5B7J7U6_PORTR</name>
<feature type="region of interest" description="Disordered" evidence="1">
    <location>
        <begin position="1"/>
        <end position="43"/>
    </location>
</feature>
<evidence type="ECO:0000313" key="2">
    <source>
        <dbReference type="EMBL" id="MPC90533.1"/>
    </source>
</evidence>
<evidence type="ECO:0000256" key="1">
    <source>
        <dbReference type="SAM" id="MobiDB-lite"/>
    </source>
</evidence>
<evidence type="ECO:0000313" key="3">
    <source>
        <dbReference type="Proteomes" id="UP000324222"/>
    </source>
</evidence>
<protein>
    <submittedName>
        <fullName evidence="2">Uncharacterized protein</fullName>
    </submittedName>
</protein>
<gene>
    <name evidence="2" type="ORF">E2C01_085524</name>
</gene>
<comment type="caution">
    <text evidence="2">The sequence shown here is derived from an EMBL/GenBank/DDBJ whole genome shotgun (WGS) entry which is preliminary data.</text>
</comment>
<dbReference type="Proteomes" id="UP000324222">
    <property type="component" value="Unassembled WGS sequence"/>
</dbReference>
<reference evidence="2 3" key="1">
    <citation type="submission" date="2019-05" db="EMBL/GenBank/DDBJ databases">
        <title>Another draft genome of Portunus trituberculatus and its Hox gene families provides insights of decapod evolution.</title>
        <authorList>
            <person name="Jeong J.-H."/>
            <person name="Song I."/>
            <person name="Kim S."/>
            <person name="Choi T."/>
            <person name="Kim D."/>
            <person name="Ryu S."/>
            <person name="Kim W."/>
        </authorList>
    </citation>
    <scope>NUCLEOTIDE SEQUENCE [LARGE SCALE GENOMIC DNA]</scope>
    <source>
        <tissue evidence="2">Muscle</tissue>
    </source>
</reference>
<organism evidence="2 3">
    <name type="scientific">Portunus trituberculatus</name>
    <name type="common">Swimming crab</name>
    <name type="synonym">Neptunus trituberculatus</name>
    <dbReference type="NCBI Taxonomy" id="210409"/>
    <lineage>
        <taxon>Eukaryota</taxon>
        <taxon>Metazoa</taxon>
        <taxon>Ecdysozoa</taxon>
        <taxon>Arthropoda</taxon>
        <taxon>Crustacea</taxon>
        <taxon>Multicrustacea</taxon>
        <taxon>Malacostraca</taxon>
        <taxon>Eumalacostraca</taxon>
        <taxon>Eucarida</taxon>
        <taxon>Decapoda</taxon>
        <taxon>Pleocyemata</taxon>
        <taxon>Brachyura</taxon>
        <taxon>Eubrachyura</taxon>
        <taxon>Portunoidea</taxon>
        <taxon>Portunidae</taxon>
        <taxon>Portuninae</taxon>
        <taxon>Portunus</taxon>
    </lineage>
</organism>
<keyword evidence="3" id="KW-1185">Reference proteome</keyword>
<dbReference type="EMBL" id="VSRR010084712">
    <property type="protein sequence ID" value="MPC90533.1"/>
    <property type="molecule type" value="Genomic_DNA"/>
</dbReference>
<accession>A0A5B7J7U6</accession>
<feature type="compositionally biased region" description="Pro residues" evidence="1">
    <location>
        <begin position="32"/>
        <end position="43"/>
    </location>
</feature>
<proteinExistence type="predicted"/>